<comment type="caution">
    <text evidence="1">The sequence shown here is derived from an EMBL/GenBank/DDBJ whole genome shotgun (WGS) entry which is preliminary data.</text>
</comment>
<dbReference type="RefSeq" id="WP_386436337.1">
    <property type="nucleotide sequence ID" value="NZ_JBHSBB010000029.1"/>
</dbReference>
<evidence type="ECO:0000313" key="2">
    <source>
        <dbReference type="Proteomes" id="UP001595765"/>
    </source>
</evidence>
<dbReference type="Proteomes" id="UP001595765">
    <property type="component" value="Unassembled WGS sequence"/>
</dbReference>
<protein>
    <submittedName>
        <fullName evidence="1">Uncharacterized protein</fullName>
    </submittedName>
</protein>
<evidence type="ECO:0000313" key="1">
    <source>
        <dbReference type="EMBL" id="MFC4035789.1"/>
    </source>
</evidence>
<gene>
    <name evidence="1" type="ORF">ACFO3J_30605</name>
</gene>
<proteinExistence type="predicted"/>
<reference evidence="2" key="1">
    <citation type="journal article" date="2019" name="Int. J. Syst. Evol. Microbiol.">
        <title>The Global Catalogue of Microorganisms (GCM) 10K type strain sequencing project: providing services to taxonomists for standard genome sequencing and annotation.</title>
        <authorList>
            <consortium name="The Broad Institute Genomics Platform"/>
            <consortium name="The Broad Institute Genome Sequencing Center for Infectious Disease"/>
            <person name="Wu L."/>
            <person name="Ma J."/>
        </authorList>
    </citation>
    <scope>NUCLEOTIDE SEQUENCE [LARGE SCALE GENOMIC DNA]</scope>
    <source>
        <strain evidence="2">CGMCC 4.7237</strain>
    </source>
</reference>
<dbReference type="EMBL" id="JBHSBB010000029">
    <property type="protein sequence ID" value="MFC4035789.1"/>
    <property type="molecule type" value="Genomic_DNA"/>
</dbReference>
<keyword evidence="2" id="KW-1185">Reference proteome</keyword>
<name>A0ABV8HZW1_9ACTN</name>
<accession>A0ABV8HZW1</accession>
<sequence length="153" mass="16714">MLRAYESVLGWRLLAEGEPVRAEEVDRLLNADPNMVLRTPCTSFDLVSVPHELGLDALVVIERADVRVPCVRGLEKVTFLVELGTGQALADVDFVRVVSGPDALLTLPPSSNTRWDTPPWLGSSPAMLPLLEATALTHALQKVARTYRGNSSR</sequence>
<organism evidence="1 2">
    <name type="scientific">Streptomyces polygonati</name>
    <dbReference type="NCBI Taxonomy" id="1617087"/>
    <lineage>
        <taxon>Bacteria</taxon>
        <taxon>Bacillati</taxon>
        <taxon>Actinomycetota</taxon>
        <taxon>Actinomycetes</taxon>
        <taxon>Kitasatosporales</taxon>
        <taxon>Streptomycetaceae</taxon>
        <taxon>Streptomyces</taxon>
    </lineage>
</organism>